<feature type="domain" description="Nitroreductase" evidence="6">
    <location>
        <begin position="8"/>
        <end position="149"/>
    </location>
</feature>
<evidence type="ECO:0000313" key="8">
    <source>
        <dbReference type="Proteomes" id="UP000184245"/>
    </source>
</evidence>
<comment type="similarity">
    <text evidence="2">Belongs to the nitroreductase family.</text>
</comment>
<evidence type="ECO:0000256" key="5">
    <source>
        <dbReference type="ARBA" id="ARBA00023002"/>
    </source>
</evidence>
<dbReference type="STRING" id="1122155.SAMN02745158_01461"/>
<dbReference type="PANTHER" id="PTHR43673:SF2">
    <property type="entry name" value="NITROREDUCTASE"/>
    <property type="match status" value="1"/>
</dbReference>
<evidence type="ECO:0000256" key="1">
    <source>
        <dbReference type="ARBA" id="ARBA00001917"/>
    </source>
</evidence>
<organism evidence="7 8">
    <name type="scientific">Lactonifactor longoviformis DSM 17459</name>
    <dbReference type="NCBI Taxonomy" id="1122155"/>
    <lineage>
        <taxon>Bacteria</taxon>
        <taxon>Bacillati</taxon>
        <taxon>Bacillota</taxon>
        <taxon>Clostridia</taxon>
        <taxon>Eubacteriales</taxon>
        <taxon>Clostridiaceae</taxon>
        <taxon>Lactonifactor</taxon>
    </lineage>
</organism>
<evidence type="ECO:0000256" key="3">
    <source>
        <dbReference type="ARBA" id="ARBA00022630"/>
    </source>
</evidence>
<keyword evidence="3" id="KW-0285">Flavoprotein</keyword>
<protein>
    <submittedName>
        <fullName evidence="7">Nitroreductase</fullName>
    </submittedName>
</protein>
<name>A0A1M4W2M8_9CLOT</name>
<dbReference type="Pfam" id="PF00881">
    <property type="entry name" value="Nitroreductase"/>
    <property type="match status" value="1"/>
</dbReference>
<keyword evidence="4" id="KW-0288">FMN</keyword>
<dbReference type="GO" id="GO:0016491">
    <property type="term" value="F:oxidoreductase activity"/>
    <property type="evidence" value="ECO:0007669"/>
    <property type="project" value="UniProtKB-KW"/>
</dbReference>
<dbReference type="InterPro" id="IPR000415">
    <property type="entry name" value="Nitroreductase-like"/>
</dbReference>
<dbReference type="RefSeq" id="WP_072850408.1">
    <property type="nucleotide sequence ID" value="NZ_FQVI01000005.1"/>
</dbReference>
<dbReference type="EMBL" id="FQVI01000005">
    <property type="protein sequence ID" value="SHE75488.1"/>
    <property type="molecule type" value="Genomic_DNA"/>
</dbReference>
<proteinExistence type="inferred from homology"/>
<dbReference type="PANTHER" id="PTHR43673">
    <property type="entry name" value="NAD(P)H NITROREDUCTASE YDGI-RELATED"/>
    <property type="match status" value="1"/>
</dbReference>
<gene>
    <name evidence="7" type="ORF">SAMN02745158_01461</name>
</gene>
<keyword evidence="8" id="KW-1185">Reference proteome</keyword>
<dbReference type="SUPFAM" id="SSF55469">
    <property type="entry name" value="FMN-dependent nitroreductase-like"/>
    <property type="match status" value="1"/>
</dbReference>
<dbReference type="OrthoDB" id="9783470at2"/>
<sequence length="179" mass="19886">MDIFEALSSRYSYRQEFLNQEIPEGDIRKIVAAGLKAPSGCNCQSTSFVIVTEGSLRKTIAEILPSKVTRTASVILVILTEKIVTPTGQTFELEDYGAAVENILLAVTALGYATVWLDGMLKLDGKAEKIHRLLSVPQEKTVRAILPIGVPRETGAPREKKRWEERVVYNKYEKGTGQF</sequence>
<evidence type="ECO:0000256" key="4">
    <source>
        <dbReference type="ARBA" id="ARBA00022643"/>
    </source>
</evidence>
<reference evidence="7 8" key="1">
    <citation type="submission" date="2016-11" db="EMBL/GenBank/DDBJ databases">
        <authorList>
            <person name="Jaros S."/>
            <person name="Januszkiewicz K."/>
            <person name="Wedrychowicz H."/>
        </authorList>
    </citation>
    <scope>NUCLEOTIDE SEQUENCE [LARGE SCALE GENOMIC DNA]</scope>
    <source>
        <strain evidence="7 8">DSM 17459</strain>
    </source>
</reference>
<dbReference type="InterPro" id="IPR029479">
    <property type="entry name" value="Nitroreductase"/>
</dbReference>
<evidence type="ECO:0000256" key="2">
    <source>
        <dbReference type="ARBA" id="ARBA00007118"/>
    </source>
</evidence>
<dbReference type="Gene3D" id="3.40.109.10">
    <property type="entry name" value="NADH Oxidase"/>
    <property type="match status" value="1"/>
</dbReference>
<keyword evidence="5" id="KW-0560">Oxidoreductase</keyword>
<dbReference type="Proteomes" id="UP000184245">
    <property type="component" value="Unassembled WGS sequence"/>
</dbReference>
<evidence type="ECO:0000259" key="6">
    <source>
        <dbReference type="Pfam" id="PF00881"/>
    </source>
</evidence>
<evidence type="ECO:0000313" key="7">
    <source>
        <dbReference type="EMBL" id="SHE75488.1"/>
    </source>
</evidence>
<comment type="cofactor">
    <cofactor evidence="1">
        <name>FMN</name>
        <dbReference type="ChEBI" id="CHEBI:58210"/>
    </cofactor>
</comment>
<dbReference type="AlphaFoldDB" id="A0A1M4W2M8"/>
<accession>A0A1M4W2M8</accession>